<feature type="domain" description="Fibronectin type-III" evidence="4">
    <location>
        <begin position="1301"/>
        <end position="1391"/>
    </location>
</feature>
<evidence type="ECO:0000259" key="4">
    <source>
        <dbReference type="PROSITE" id="PS50853"/>
    </source>
</evidence>
<dbReference type="PANTHER" id="PTHR13817:SF155">
    <property type="entry name" value="IG-LIKE AND FIBRONECTIN TYPE-III DOMAIN-CONTAINING PROTEIN C25G4.10"/>
    <property type="match status" value="1"/>
</dbReference>
<dbReference type="EMBL" id="OE001043">
    <property type="protein sequence ID" value="CAD7455836.1"/>
    <property type="molecule type" value="Genomic_DNA"/>
</dbReference>
<accession>A0A7R9IC68</accession>
<dbReference type="PROSITE" id="PS50835">
    <property type="entry name" value="IG_LIKE"/>
    <property type="match status" value="2"/>
</dbReference>
<reference evidence="5" key="1">
    <citation type="submission" date="2020-11" db="EMBL/GenBank/DDBJ databases">
        <authorList>
            <person name="Tran Van P."/>
        </authorList>
    </citation>
    <scope>NUCLEOTIDE SEQUENCE</scope>
</reference>
<keyword evidence="2" id="KW-1133">Transmembrane helix</keyword>
<dbReference type="SUPFAM" id="SSF49265">
    <property type="entry name" value="Fibronectin type III"/>
    <property type="match status" value="3"/>
</dbReference>
<dbReference type="InterPro" id="IPR003598">
    <property type="entry name" value="Ig_sub2"/>
</dbReference>
<proteinExistence type="predicted"/>
<dbReference type="InterPro" id="IPR013783">
    <property type="entry name" value="Ig-like_fold"/>
</dbReference>
<dbReference type="CDD" id="cd00063">
    <property type="entry name" value="FN3"/>
    <property type="match status" value="5"/>
</dbReference>
<gene>
    <name evidence="5" type="ORF">TTEB3V08_LOCUS3886</name>
</gene>
<dbReference type="Gene3D" id="2.60.40.10">
    <property type="entry name" value="Immunoglobulins"/>
    <property type="match status" value="8"/>
</dbReference>
<feature type="domain" description="Fibronectin type-III" evidence="4">
    <location>
        <begin position="766"/>
        <end position="865"/>
    </location>
</feature>
<dbReference type="SUPFAM" id="SSF48726">
    <property type="entry name" value="Immunoglobulin"/>
    <property type="match status" value="3"/>
</dbReference>
<dbReference type="InterPro" id="IPR002602">
    <property type="entry name" value="DB"/>
</dbReference>
<organism evidence="5">
    <name type="scientific">Timema tahoe</name>
    <dbReference type="NCBI Taxonomy" id="61484"/>
    <lineage>
        <taxon>Eukaryota</taxon>
        <taxon>Metazoa</taxon>
        <taxon>Ecdysozoa</taxon>
        <taxon>Arthropoda</taxon>
        <taxon>Hexapoda</taxon>
        <taxon>Insecta</taxon>
        <taxon>Pterygota</taxon>
        <taxon>Neoptera</taxon>
        <taxon>Polyneoptera</taxon>
        <taxon>Phasmatodea</taxon>
        <taxon>Timematodea</taxon>
        <taxon>Timematoidea</taxon>
        <taxon>Timematidae</taxon>
        <taxon>Timema</taxon>
    </lineage>
</organism>
<dbReference type="InterPro" id="IPR007110">
    <property type="entry name" value="Ig-like_dom"/>
</dbReference>
<dbReference type="InterPro" id="IPR013106">
    <property type="entry name" value="Ig_V-set"/>
</dbReference>
<dbReference type="PROSITE" id="PS50853">
    <property type="entry name" value="FN3"/>
    <property type="match status" value="5"/>
</dbReference>
<keyword evidence="2" id="KW-0812">Transmembrane</keyword>
<dbReference type="Pfam" id="PF00041">
    <property type="entry name" value="fn3"/>
    <property type="match status" value="5"/>
</dbReference>
<evidence type="ECO:0000313" key="5">
    <source>
        <dbReference type="EMBL" id="CAD7455836.1"/>
    </source>
</evidence>
<dbReference type="PANTHER" id="PTHR13817">
    <property type="entry name" value="TITIN"/>
    <property type="match status" value="1"/>
</dbReference>
<evidence type="ECO:0008006" key="6">
    <source>
        <dbReference type="Google" id="ProtNLM"/>
    </source>
</evidence>
<feature type="transmembrane region" description="Helical" evidence="2">
    <location>
        <begin position="1523"/>
        <end position="1547"/>
    </location>
</feature>
<evidence type="ECO:0000256" key="2">
    <source>
        <dbReference type="SAM" id="Phobius"/>
    </source>
</evidence>
<evidence type="ECO:0000259" key="3">
    <source>
        <dbReference type="PROSITE" id="PS50835"/>
    </source>
</evidence>
<dbReference type="InterPro" id="IPR050964">
    <property type="entry name" value="Striated_Muscle_Regulatory"/>
</dbReference>
<feature type="domain" description="Ig-like" evidence="3">
    <location>
        <begin position="37"/>
        <end position="140"/>
    </location>
</feature>
<keyword evidence="2" id="KW-0472">Membrane</keyword>
<feature type="domain" description="Fibronectin type-III" evidence="4">
    <location>
        <begin position="277"/>
        <end position="377"/>
    </location>
</feature>
<dbReference type="SMART" id="SM00060">
    <property type="entry name" value="FN3"/>
    <property type="match status" value="5"/>
</dbReference>
<dbReference type="Pfam" id="PF13927">
    <property type="entry name" value="Ig_3"/>
    <property type="match status" value="1"/>
</dbReference>
<dbReference type="Pfam" id="PF01682">
    <property type="entry name" value="DB"/>
    <property type="match status" value="4"/>
</dbReference>
<sequence>MLYVVLQDCLAAGTVSHVGCLAPGTVSHVVCCVTGLPSTRDSITHPVHVYEGDDALITCVVRDVGDNNIMWKKEDRERHIMRVLTADETRVTSDKRFDVLHDGGGDVWVLVIRTAKPTDSGVYVCEVNSKPIVRSFHKLSVLSRALLPPDNATGPLTYETQSGDAPKNHNYTDCCVSSNVSSNCFGFCNIQSILEGNTGKDPENCEADFPAIVKCMADGRNHIPCCIQEGVPDICQDVCRGEYTTITENIKTHFSCSAYTEQTLACIMEGVEILPSPPLNLEVEALSDSSFKVSWQPPQVNKATLTEYLVNVTALLSFDQDEEVVSQEEQDSYAAAADSYALAAARLRGTGEDGNDTGIALKPPTTDVLVVSDLKPPTTNVKVMGETLQVKVPGTYNFTLVSNLKPFTMYEIFVTALNIHGSSLPSYSVRALTLTPGRLKSSQVAEAPELPDIRSCCVNKGITHPTCVDKLCDPALSDITEVTDLMICAPWAADTFSCLTNGVDHTGCCKARGLPQQCQELCAGNITQIDFSYFKCLKYMNDYTNCLLQGYGVLPSAPTQLHISNIDVNFVILHWEAPLTLGDTVKHYNLHYRQMGLEDMSYKSISMVHSPYILENLISDSMYEVFVEAVNIHGVGEPSSRAVFQTSSQLDQEKIEEASAYNLTACCLAADLTAVCMPLCSYNANMSDIKSLAGMCAGELNKLVRCGAGGRNHGDCCTRRGVPSSCLSICSGVIVDSLIVTATSCIPFIGNIVQCFEEGTGILPGPVTELHATSVTNTSVTLQWEPPTDSNASDYVIHYKKVDNITMHETVLAIDSTQNATSTISVVQGLDSGALYSFFVVSRNIHGTSLPSSVLMINVTNTDLGEKGVPSLTSPPHSLAVSAHSATWVTISWQPPEFSHPSEKLVYKLYHKSTADSSFQTVETSVTSHMVEGLSPNTQYIIYVTAVSKNGQSLPSETLIAWTDPAYPAFVEVHILQRAMLGFHGTTIGPNIERVQGCIASNGHWPNHCQNPGLTKPPTVHPINLVMEGSSMTILCIAMGTPMPTISLYISGRLVRQETTRHMVTVVHNVTKDMDQISCYADNGYGTPMQASRKITISPSGITMAALGDSVVLECQVDAHPEPKMLFWRDQNGRVPVIQGGKYDINNMKAKDEESKYIMHLTIHRIGDKDDGDYFCHAENAFGSATQPVSVRIRNVAATNNVTQCCIEQNVTSGCMEACSFYLDIDAVIDKPECINDFDKLMKCAADGSDHRSCCAQWGVPRRCLDWCRGEPLLNNKFCVLSYTKQITSCFHEGRDRLPGPPQNVHIDIIDAHSAQVKWDPPVKNPGTVEMYRVFWRQVGSRNAAKNDTKLTRLRIMGLKEGATYECVIKAGNHFGTSTLTDPVKFTTGEKYITCSILSLDVNVENLGDSVRIGNFTTHTATSSSTLTKCEMFNLCAKKRATHWDFLVSCLFEPLQYTVVPISRGSTLTNGVQNYRCKQRRMREQGRGRGVKKGTDHIPTSPLLFPRIEQHGTATRNSDSSHVGVAVGIVMALIIVAGIVVGAVWFLRSRRMLGRKSTGGVAFENPSYLREVNMDHIQIPATQGDPILPNGTANGINPSGGPVPSAQGWKHETLHVPAQATEVAPSLYEELKLGHDGAGFKRLK</sequence>
<feature type="domain" description="Fibronectin type-III" evidence="4">
    <location>
        <begin position="875"/>
        <end position="966"/>
    </location>
</feature>
<dbReference type="InterPro" id="IPR036179">
    <property type="entry name" value="Ig-like_dom_sf"/>
</dbReference>
<keyword evidence="1" id="KW-0677">Repeat</keyword>
<dbReference type="SMART" id="SM00408">
    <property type="entry name" value="IGc2"/>
    <property type="match status" value="3"/>
</dbReference>
<feature type="domain" description="Ig-like" evidence="3">
    <location>
        <begin position="1093"/>
        <end position="1192"/>
    </location>
</feature>
<feature type="domain" description="Fibronectin type-III" evidence="4">
    <location>
        <begin position="557"/>
        <end position="649"/>
    </location>
</feature>
<dbReference type="Pfam" id="PF07686">
    <property type="entry name" value="V-set"/>
    <property type="match status" value="1"/>
</dbReference>
<name>A0A7R9IC68_9NEOP</name>
<dbReference type="SMART" id="SM00409">
    <property type="entry name" value="IG"/>
    <property type="match status" value="4"/>
</dbReference>
<dbReference type="InterPro" id="IPR036116">
    <property type="entry name" value="FN3_sf"/>
</dbReference>
<dbReference type="InterPro" id="IPR003961">
    <property type="entry name" value="FN3_dom"/>
</dbReference>
<protein>
    <recommendedName>
        <fullName evidence="6">Ig-like and fibronectin type-III domain-containing protein C25G4.10</fullName>
    </recommendedName>
</protein>
<evidence type="ECO:0000256" key="1">
    <source>
        <dbReference type="ARBA" id="ARBA00022737"/>
    </source>
</evidence>
<dbReference type="InterPro" id="IPR003599">
    <property type="entry name" value="Ig_sub"/>
</dbReference>